<dbReference type="InterPro" id="IPR036116">
    <property type="entry name" value="FN3_sf"/>
</dbReference>
<dbReference type="InterPro" id="IPR013783">
    <property type="entry name" value="Ig-like_fold"/>
</dbReference>
<dbReference type="InterPro" id="IPR003961">
    <property type="entry name" value="FN3_dom"/>
</dbReference>
<dbReference type="Pfam" id="PF20622">
    <property type="entry name" value="Big_15"/>
    <property type="match status" value="1"/>
</dbReference>
<dbReference type="AlphaFoldDB" id="A0A842F9K7"/>
<dbReference type="CDD" id="cd00063">
    <property type="entry name" value="FN3"/>
    <property type="match status" value="2"/>
</dbReference>
<organism evidence="2 3">
    <name type="scientific">Listeria booriae</name>
    <dbReference type="NCBI Taxonomy" id="1552123"/>
    <lineage>
        <taxon>Bacteria</taxon>
        <taxon>Bacillati</taxon>
        <taxon>Bacillota</taxon>
        <taxon>Bacilli</taxon>
        <taxon>Bacillales</taxon>
        <taxon>Listeriaceae</taxon>
        <taxon>Listeria</taxon>
    </lineage>
</organism>
<protein>
    <submittedName>
        <fullName evidence="2">Fibronectin type III domain-containing protein</fullName>
    </submittedName>
</protein>
<accession>A0A842F9K7</accession>
<dbReference type="InterPro" id="IPR046746">
    <property type="entry name" value="Big_15"/>
</dbReference>
<gene>
    <name evidence="2" type="ORF">HCB35_04660</name>
</gene>
<evidence type="ECO:0000259" key="1">
    <source>
        <dbReference type="PROSITE" id="PS50853"/>
    </source>
</evidence>
<dbReference type="Proteomes" id="UP000553016">
    <property type="component" value="Unassembled WGS sequence"/>
</dbReference>
<proteinExistence type="predicted"/>
<dbReference type="Gene3D" id="2.60.40.10">
    <property type="entry name" value="Immunoglobulins"/>
    <property type="match status" value="2"/>
</dbReference>
<evidence type="ECO:0000313" key="3">
    <source>
        <dbReference type="Proteomes" id="UP000553016"/>
    </source>
</evidence>
<name>A0A842F9K7_9LIST</name>
<dbReference type="SMART" id="SM00060">
    <property type="entry name" value="FN3"/>
    <property type="match status" value="2"/>
</dbReference>
<sequence>MALLSLSPSPERPSNLRVLSFTDESITFTWDDNSTADEYLLYLGGEEQPRRFNKNIAVVSGLIPKTFYSASVSGKNGFLEGELSNIKTQKTRMTASIIDSYIAFVTYMSGKTENNAAVTNARLYMKSKYLATGTVTAGAVSVYMTGVMGGYYARKIALSVNGTELPAVAVLLDGSFRYYAKDKITKSTDVVKLIIYNQGNAVMDTFDVVISNTNSKQESELGNTVNSYKLNDSYVTGTYNTDFILNALDGKSAAPDTIESMPVVIPILLPKIEVYAVSSVAGVVAGVTENNGQVKVTVDGVAKTILTADSTGVYSGNISGIISGSIVLVEAKVGSYYPSFKSITVPAPDLAPKTPTGVAISAVTKTTATLSWPATAGATSYKLYQNGYTTLWKTTTATSYALTGTSGSTWTYQVVAVNANGDSLRSEAVSVTYQ</sequence>
<comment type="caution">
    <text evidence="2">The sequence shown here is derived from an EMBL/GenBank/DDBJ whole genome shotgun (WGS) entry which is preliminary data.</text>
</comment>
<feature type="domain" description="Fibronectin type-III" evidence="1">
    <location>
        <begin position="12"/>
        <end position="94"/>
    </location>
</feature>
<feature type="domain" description="Fibronectin type-III" evidence="1">
    <location>
        <begin position="354"/>
        <end position="434"/>
    </location>
</feature>
<reference evidence="2 3" key="1">
    <citation type="submission" date="2020-03" db="EMBL/GenBank/DDBJ databases">
        <title>Soil Listeria distribution.</title>
        <authorList>
            <person name="Liao J."/>
            <person name="Wiedmann M."/>
        </authorList>
    </citation>
    <scope>NUCLEOTIDE SEQUENCE [LARGE SCALE GENOMIC DNA]</scope>
    <source>
        <strain evidence="2 3">FSL L7-0149</strain>
    </source>
</reference>
<dbReference type="PROSITE" id="PS50853">
    <property type="entry name" value="FN3"/>
    <property type="match status" value="2"/>
</dbReference>
<dbReference type="SUPFAM" id="SSF49265">
    <property type="entry name" value="Fibronectin type III"/>
    <property type="match status" value="1"/>
</dbReference>
<evidence type="ECO:0000313" key="2">
    <source>
        <dbReference type="EMBL" id="MBC2239756.1"/>
    </source>
</evidence>
<dbReference type="EMBL" id="JAARZA010000002">
    <property type="protein sequence ID" value="MBC2239756.1"/>
    <property type="molecule type" value="Genomic_DNA"/>
</dbReference>